<dbReference type="OrthoDB" id="9810662at2"/>
<dbReference type="EMBL" id="BJZU01000005">
    <property type="protein sequence ID" value="GEP02544.1"/>
    <property type="molecule type" value="Genomic_DNA"/>
</dbReference>
<dbReference type="Proteomes" id="UP001156856">
    <property type="component" value="Unassembled WGS sequence"/>
</dbReference>
<dbReference type="GO" id="GO:0005886">
    <property type="term" value="C:plasma membrane"/>
    <property type="evidence" value="ECO:0007669"/>
    <property type="project" value="UniProtKB-SubCell"/>
</dbReference>
<reference evidence="9" key="4">
    <citation type="submission" date="2023-01" db="EMBL/GenBank/DDBJ databases">
        <title>Draft genome sequence of Methylobacterium oxalidis strain NBRC 107715.</title>
        <authorList>
            <person name="Sun Q."/>
            <person name="Mori K."/>
        </authorList>
    </citation>
    <scope>NUCLEOTIDE SEQUENCE</scope>
    <source>
        <strain evidence="9">NBRC 107715</strain>
    </source>
</reference>
<gene>
    <name evidence="8" type="primary">ctpI</name>
    <name evidence="9" type="ORF">GCM10007888_01340</name>
    <name evidence="8" type="ORF">MOX02_05820</name>
</gene>
<evidence type="ECO:0000256" key="3">
    <source>
        <dbReference type="ARBA" id="ARBA00022692"/>
    </source>
</evidence>
<name>A0A512IXV4_9HYPH</name>
<keyword evidence="3 6" id="KW-0812">Transmembrane</keyword>
<evidence type="ECO:0000256" key="6">
    <source>
        <dbReference type="SAM" id="Phobius"/>
    </source>
</evidence>
<evidence type="ECO:0000256" key="2">
    <source>
        <dbReference type="ARBA" id="ARBA00022475"/>
    </source>
</evidence>
<reference evidence="11" key="2">
    <citation type="journal article" date="2019" name="Int. J. Syst. Evol. Microbiol.">
        <title>The Global Catalogue of Microorganisms (GCM) 10K type strain sequencing project: providing services to taxonomists for standard genome sequencing and annotation.</title>
        <authorList>
            <consortium name="The Broad Institute Genomics Platform"/>
            <consortium name="The Broad Institute Genome Sequencing Center for Infectious Disease"/>
            <person name="Wu L."/>
            <person name="Ma J."/>
        </authorList>
    </citation>
    <scope>NUCLEOTIDE SEQUENCE [LARGE SCALE GENOMIC DNA]</scope>
    <source>
        <strain evidence="11">NBRC 107715</strain>
    </source>
</reference>
<evidence type="ECO:0000256" key="4">
    <source>
        <dbReference type="ARBA" id="ARBA00022989"/>
    </source>
</evidence>
<organism evidence="8 10">
    <name type="scientific">Methylobacterium oxalidis</name>
    <dbReference type="NCBI Taxonomy" id="944322"/>
    <lineage>
        <taxon>Bacteria</taxon>
        <taxon>Pseudomonadati</taxon>
        <taxon>Pseudomonadota</taxon>
        <taxon>Alphaproteobacteria</taxon>
        <taxon>Hyphomicrobiales</taxon>
        <taxon>Methylobacteriaceae</taxon>
        <taxon>Methylobacterium</taxon>
    </lineage>
</organism>
<keyword evidence="2" id="KW-1003">Cell membrane</keyword>
<protein>
    <submittedName>
        <fullName evidence="8">Type II secretion system protein</fullName>
    </submittedName>
</protein>
<sequence>MVENIVGKLTDPRVIGVALTGVAVAATAFAVIQPLLEPDVLAKRMKLVSDERELMRKRERERLNTKATLRVEPKAYMKRVVEQFDLHRWLGTETAKRKLMMAGYRGVGAETGFLFFRLVSPVVLGLGAAFYLFVLEVLDQPFLVRLGLVIAATLLGMKAPELYLVNKSKKRQAEIRLAWPDALDLTLICVESGMAVENAFRRVSTEVAAQSVVLAEELALMTAELSYLPDRRMAYENLASRVGLEAVKSVSTALIQAERYGTPVGQALRVLSQESRDQRMNEAEKKAAALPPKLTVPMILFFLPVLFVVILTPALIQLFR</sequence>
<evidence type="ECO:0000313" key="9">
    <source>
        <dbReference type="EMBL" id="GLS61753.1"/>
    </source>
</evidence>
<feature type="transmembrane region" description="Helical" evidence="6">
    <location>
        <begin position="114"/>
        <end position="134"/>
    </location>
</feature>
<keyword evidence="11" id="KW-1185">Reference proteome</keyword>
<dbReference type="RefSeq" id="WP_147024223.1">
    <property type="nucleotide sequence ID" value="NZ_BJZU01000005.1"/>
</dbReference>
<keyword evidence="4 6" id="KW-1133">Transmembrane helix</keyword>
<evidence type="ECO:0000256" key="1">
    <source>
        <dbReference type="ARBA" id="ARBA00004651"/>
    </source>
</evidence>
<dbReference type="Pfam" id="PF00482">
    <property type="entry name" value="T2SSF"/>
    <property type="match status" value="1"/>
</dbReference>
<reference evidence="8 10" key="3">
    <citation type="submission" date="2019-07" db="EMBL/GenBank/DDBJ databases">
        <title>Whole genome shotgun sequence of Methylobacterium oxalidis NBRC 107715.</title>
        <authorList>
            <person name="Hosoyama A."/>
            <person name="Uohara A."/>
            <person name="Ohji S."/>
            <person name="Ichikawa N."/>
        </authorList>
    </citation>
    <scope>NUCLEOTIDE SEQUENCE [LARGE SCALE GENOMIC DNA]</scope>
    <source>
        <strain evidence="8 10">NBRC 107715</strain>
    </source>
</reference>
<evidence type="ECO:0000259" key="7">
    <source>
        <dbReference type="Pfam" id="PF00482"/>
    </source>
</evidence>
<dbReference type="AlphaFoldDB" id="A0A512IXV4"/>
<evidence type="ECO:0000313" key="11">
    <source>
        <dbReference type="Proteomes" id="UP001156856"/>
    </source>
</evidence>
<feature type="transmembrane region" description="Helical" evidence="6">
    <location>
        <begin position="14"/>
        <end position="36"/>
    </location>
</feature>
<feature type="transmembrane region" description="Helical" evidence="6">
    <location>
        <begin position="146"/>
        <end position="166"/>
    </location>
</feature>
<evidence type="ECO:0000313" key="10">
    <source>
        <dbReference type="Proteomes" id="UP000321960"/>
    </source>
</evidence>
<feature type="domain" description="Type II secretion system protein GspF" evidence="7">
    <location>
        <begin position="183"/>
        <end position="311"/>
    </location>
</feature>
<feature type="transmembrane region" description="Helical" evidence="6">
    <location>
        <begin position="294"/>
        <end position="316"/>
    </location>
</feature>
<reference evidence="9" key="1">
    <citation type="journal article" date="2014" name="Int. J. Syst. Evol. Microbiol.">
        <title>Complete genome of a new Firmicutes species belonging to the dominant human colonic microbiota ('Ruminococcus bicirculans') reveals two chromosomes and a selective capacity to utilize plant glucans.</title>
        <authorList>
            <consortium name="NISC Comparative Sequencing Program"/>
            <person name="Wegmann U."/>
            <person name="Louis P."/>
            <person name="Goesmann A."/>
            <person name="Henrissat B."/>
            <person name="Duncan S.H."/>
            <person name="Flint H.J."/>
        </authorList>
    </citation>
    <scope>NUCLEOTIDE SEQUENCE</scope>
    <source>
        <strain evidence="9">NBRC 107715</strain>
    </source>
</reference>
<dbReference type="Proteomes" id="UP000321960">
    <property type="component" value="Unassembled WGS sequence"/>
</dbReference>
<comment type="subcellular location">
    <subcellularLocation>
        <location evidence="1">Cell membrane</location>
        <topology evidence="1">Multi-pass membrane protein</topology>
    </subcellularLocation>
</comment>
<dbReference type="EMBL" id="BSPK01000004">
    <property type="protein sequence ID" value="GLS61753.1"/>
    <property type="molecule type" value="Genomic_DNA"/>
</dbReference>
<accession>A0A512IXV4</accession>
<dbReference type="PANTHER" id="PTHR35007">
    <property type="entry name" value="INTEGRAL MEMBRANE PROTEIN-RELATED"/>
    <property type="match status" value="1"/>
</dbReference>
<evidence type="ECO:0000313" key="8">
    <source>
        <dbReference type="EMBL" id="GEP02544.1"/>
    </source>
</evidence>
<keyword evidence="5 6" id="KW-0472">Membrane</keyword>
<dbReference type="InterPro" id="IPR018076">
    <property type="entry name" value="T2SS_GspF_dom"/>
</dbReference>
<comment type="caution">
    <text evidence="8">The sequence shown here is derived from an EMBL/GenBank/DDBJ whole genome shotgun (WGS) entry which is preliminary data.</text>
</comment>
<evidence type="ECO:0000256" key="5">
    <source>
        <dbReference type="ARBA" id="ARBA00023136"/>
    </source>
</evidence>
<proteinExistence type="predicted"/>
<dbReference type="PANTHER" id="PTHR35007:SF2">
    <property type="entry name" value="PILUS ASSEMBLE PROTEIN"/>
    <property type="match status" value="1"/>
</dbReference>